<feature type="transmembrane region" description="Helical" evidence="7">
    <location>
        <begin position="143"/>
        <end position="161"/>
    </location>
</feature>
<evidence type="ECO:0000313" key="12">
    <source>
        <dbReference type="Proteomes" id="UP001183610"/>
    </source>
</evidence>
<dbReference type="Proteomes" id="UP001183607">
    <property type="component" value="Unassembled WGS sequence"/>
</dbReference>
<dbReference type="InterPro" id="IPR000515">
    <property type="entry name" value="MetI-like"/>
</dbReference>
<keyword evidence="3" id="KW-1003">Cell membrane</keyword>
<dbReference type="GO" id="GO:0005886">
    <property type="term" value="C:plasma membrane"/>
    <property type="evidence" value="ECO:0007669"/>
    <property type="project" value="UniProtKB-SubCell"/>
</dbReference>
<keyword evidence="12" id="KW-1185">Reference proteome</keyword>
<proteinExistence type="inferred from homology"/>
<evidence type="ECO:0000256" key="5">
    <source>
        <dbReference type="ARBA" id="ARBA00022989"/>
    </source>
</evidence>
<evidence type="ECO:0000256" key="4">
    <source>
        <dbReference type="ARBA" id="ARBA00022692"/>
    </source>
</evidence>
<dbReference type="PROSITE" id="PS50928">
    <property type="entry name" value="ABC_TM1"/>
    <property type="match status" value="1"/>
</dbReference>
<reference evidence="10" key="2">
    <citation type="submission" date="2024-03" db="EMBL/GenBank/DDBJ databases">
        <title>30 novel species of actinomycetes from the DSMZ collection.</title>
        <authorList>
            <person name="Nouioui I."/>
        </authorList>
    </citation>
    <scope>NUCLEOTIDE SEQUENCE</scope>
    <source>
        <strain evidence="10">DSM 41982</strain>
    </source>
</reference>
<dbReference type="PANTHER" id="PTHR43386:SF6">
    <property type="entry name" value="ABC TRANSPORTER PERMEASE PROTEIN"/>
    <property type="match status" value="1"/>
</dbReference>
<keyword evidence="2 7" id="KW-0813">Transport</keyword>
<accession>A0ABD5E259</accession>
<evidence type="ECO:0000259" key="8">
    <source>
        <dbReference type="PROSITE" id="PS50928"/>
    </source>
</evidence>
<dbReference type="InterPro" id="IPR035906">
    <property type="entry name" value="MetI-like_sf"/>
</dbReference>
<keyword evidence="4 7" id="KW-0812">Transmembrane</keyword>
<dbReference type="Proteomes" id="UP001183610">
    <property type="component" value="Unassembled WGS sequence"/>
</dbReference>
<dbReference type="RefSeq" id="WP_009070102.1">
    <property type="nucleotide sequence ID" value="NZ_JAVRER010000005.1"/>
</dbReference>
<evidence type="ECO:0000313" key="10">
    <source>
        <dbReference type="EMBL" id="MDT0414722.1"/>
    </source>
</evidence>
<dbReference type="Pfam" id="PF00528">
    <property type="entry name" value="BPD_transp_1"/>
    <property type="match status" value="1"/>
</dbReference>
<dbReference type="AlphaFoldDB" id="A0ABD5E259"/>
<feature type="domain" description="ABC transmembrane type-1" evidence="8">
    <location>
        <begin position="108"/>
        <end position="296"/>
    </location>
</feature>
<evidence type="ECO:0000313" key="9">
    <source>
        <dbReference type="EMBL" id="MDT0410159.1"/>
    </source>
</evidence>
<keyword evidence="6 7" id="KW-0472">Membrane</keyword>
<dbReference type="CDD" id="cd06261">
    <property type="entry name" value="TM_PBP2"/>
    <property type="match status" value="1"/>
</dbReference>
<reference evidence="11 12" key="1">
    <citation type="submission" date="2023-07" db="EMBL/GenBank/DDBJ databases">
        <title>30 novel species of actinomycetes from the DSMZ collection.</title>
        <authorList>
            <person name="Nouioui I."/>
        </authorList>
    </citation>
    <scope>NUCLEOTIDE SEQUENCE [LARGE SCALE GENOMIC DNA]</scope>
    <source>
        <strain evidence="9 12">DSM 41979</strain>
        <strain evidence="11">DSM 41982</strain>
    </source>
</reference>
<evidence type="ECO:0000256" key="1">
    <source>
        <dbReference type="ARBA" id="ARBA00004651"/>
    </source>
</evidence>
<gene>
    <name evidence="10" type="ORF">RM574_04395</name>
    <name evidence="9" type="ORF">RM698_13975</name>
</gene>
<keyword evidence="5 7" id="KW-1133">Transmembrane helix</keyword>
<dbReference type="EMBL" id="JAVRER010000005">
    <property type="protein sequence ID" value="MDT0414722.1"/>
    <property type="molecule type" value="Genomic_DNA"/>
</dbReference>
<feature type="transmembrane region" description="Helical" evidence="7">
    <location>
        <begin position="167"/>
        <end position="187"/>
    </location>
</feature>
<dbReference type="Gene3D" id="1.10.3720.10">
    <property type="entry name" value="MetI-like"/>
    <property type="match status" value="1"/>
</dbReference>
<dbReference type="InterPro" id="IPR050366">
    <property type="entry name" value="BP-dependent_transpt_permease"/>
</dbReference>
<dbReference type="PANTHER" id="PTHR43386">
    <property type="entry name" value="OLIGOPEPTIDE TRANSPORT SYSTEM PERMEASE PROTEIN APPC"/>
    <property type="match status" value="1"/>
</dbReference>
<evidence type="ECO:0000256" key="2">
    <source>
        <dbReference type="ARBA" id="ARBA00022448"/>
    </source>
</evidence>
<organism evidence="10 11">
    <name type="scientific">Streptomyces evansiae</name>
    <dbReference type="NCBI Taxonomy" id="3075535"/>
    <lineage>
        <taxon>Bacteria</taxon>
        <taxon>Bacillati</taxon>
        <taxon>Actinomycetota</taxon>
        <taxon>Actinomycetes</taxon>
        <taxon>Kitasatosporales</taxon>
        <taxon>Streptomycetaceae</taxon>
        <taxon>Streptomyces</taxon>
    </lineage>
</organism>
<evidence type="ECO:0000256" key="3">
    <source>
        <dbReference type="ARBA" id="ARBA00022475"/>
    </source>
</evidence>
<comment type="subcellular location">
    <subcellularLocation>
        <location evidence="1 7">Cell membrane</location>
        <topology evidence="1 7">Multi-pass membrane protein</topology>
    </subcellularLocation>
</comment>
<name>A0ABD5E259_9ACTN</name>
<feature type="transmembrane region" description="Helical" evidence="7">
    <location>
        <begin position="226"/>
        <end position="253"/>
    </location>
</feature>
<evidence type="ECO:0000313" key="11">
    <source>
        <dbReference type="Proteomes" id="UP001183607"/>
    </source>
</evidence>
<comment type="caution">
    <text evidence="10">The sequence shown here is derived from an EMBL/GenBank/DDBJ whole genome shotgun (WGS) entry which is preliminary data.</text>
</comment>
<feature type="transmembrane region" description="Helical" evidence="7">
    <location>
        <begin position="273"/>
        <end position="296"/>
    </location>
</feature>
<evidence type="ECO:0000256" key="6">
    <source>
        <dbReference type="ARBA" id="ARBA00023136"/>
    </source>
</evidence>
<protein>
    <submittedName>
        <fullName evidence="10">ABC transporter permease</fullName>
    </submittedName>
</protein>
<comment type="similarity">
    <text evidence="7">Belongs to the binding-protein-dependent transport system permease family.</text>
</comment>
<dbReference type="EMBL" id="JAVRET010000027">
    <property type="protein sequence ID" value="MDT0410159.1"/>
    <property type="molecule type" value="Genomic_DNA"/>
</dbReference>
<sequence length="308" mass="32883">MSDAVEALVATGAVPETPVPPRGGEKRRGLMAEGLRRTRSQPFFILSVLIIAAVGLMAVAPGLFTRTDPRDCSLIQSRLGPRAGHPFGFDMQGCDYFSNVVHGARISLEVGLLVALFTFVIATVAGALAGYFGGLVDTVISRIADIVLGVPVGIASLVILYQFRSRTVWTIVFVLVLFTWAGTMRYLRGSVLQVKQLEYVQAARVLGVGHWGILRRHVVPNAITPLVVMSTLGVGAAMTAEAGFSILGVGIKLPTFSWGVQIAAASTNGNWQIAPHLMFFPAGMLGLTTLAFVVLGENLRDVLDPRGR</sequence>
<evidence type="ECO:0000256" key="7">
    <source>
        <dbReference type="RuleBase" id="RU363032"/>
    </source>
</evidence>
<feature type="transmembrane region" description="Helical" evidence="7">
    <location>
        <begin position="110"/>
        <end position="131"/>
    </location>
</feature>
<feature type="transmembrane region" description="Helical" evidence="7">
    <location>
        <begin position="43"/>
        <end position="64"/>
    </location>
</feature>
<dbReference type="SUPFAM" id="SSF161098">
    <property type="entry name" value="MetI-like"/>
    <property type="match status" value="1"/>
</dbReference>